<sequence>MPRRLHASHRIVVDAPVDQTFLFFTPAGEELWVDGWKPTYVHPSDGRTESGMVFIIGQGDELTIWTLVDFDREAHRSRYVRATPASRIGLVEVRCAALDKERTEVWVSYTLTGGERVLEDFEGERFAAMIDDWASKIAEWRTGRQAMSSARAHGYGRGKSSR</sequence>
<evidence type="ECO:0008006" key="3">
    <source>
        <dbReference type="Google" id="ProtNLM"/>
    </source>
</evidence>
<dbReference type="EMBL" id="FCOB02000019">
    <property type="protein sequence ID" value="SAK77751.1"/>
    <property type="molecule type" value="Genomic_DNA"/>
</dbReference>
<dbReference type="Proteomes" id="UP000054978">
    <property type="component" value="Unassembled WGS sequence"/>
</dbReference>
<dbReference type="STRING" id="1777144.AWB83_04019"/>
<reference evidence="1" key="1">
    <citation type="submission" date="2016-01" db="EMBL/GenBank/DDBJ databases">
        <authorList>
            <person name="Peeters C."/>
        </authorList>
    </citation>
    <scope>NUCLEOTIDE SEQUENCE [LARGE SCALE GENOMIC DNA]</scope>
    <source>
        <strain evidence="1">LMG 29326</strain>
    </source>
</reference>
<accession>A0A158C646</accession>
<organism evidence="1 2">
    <name type="scientific">Caballeronia ptereochthonis</name>
    <dbReference type="NCBI Taxonomy" id="1777144"/>
    <lineage>
        <taxon>Bacteria</taxon>
        <taxon>Pseudomonadati</taxon>
        <taxon>Pseudomonadota</taxon>
        <taxon>Betaproteobacteria</taxon>
        <taxon>Burkholderiales</taxon>
        <taxon>Burkholderiaceae</taxon>
        <taxon>Caballeronia</taxon>
    </lineage>
</organism>
<proteinExistence type="predicted"/>
<evidence type="ECO:0000313" key="2">
    <source>
        <dbReference type="Proteomes" id="UP000054978"/>
    </source>
</evidence>
<name>A0A158C646_9BURK</name>
<gene>
    <name evidence="1" type="ORF">AWB83_04019</name>
</gene>
<dbReference type="AlphaFoldDB" id="A0A158C646"/>
<comment type="caution">
    <text evidence="1">The sequence shown here is derived from an EMBL/GenBank/DDBJ whole genome shotgun (WGS) entry which is preliminary data.</text>
</comment>
<evidence type="ECO:0000313" key="1">
    <source>
        <dbReference type="EMBL" id="SAK77751.1"/>
    </source>
</evidence>
<protein>
    <recommendedName>
        <fullName evidence="3">Polyketide cyclase / dehydrase and lipid transport</fullName>
    </recommendedName>
</protein>
<keyword evidence="2" id="KW-1185">Reference proteome</keyword>
<dbReference type="RefSeq" id="WP_208636778.1">
    <property type="nucleotide sequence ID" value="NZ_FCOB02000019.1"/>
</dbReference>